<evidence type="ECO:0000313" key="1">
    <source>
        <dbReference type="EMBL" id="NWC84184.1"/>
    </source>
</evidence>
<name>A0A7Y8D503_PSEPU</name>
<dbReference type="Proteomes" id="UP000542695">
    <property type="component" value="Unassembled WGS sequence"/>
</dbReference>
<organism evidence="1 2">
    <name type="scientific">Pseudomonas putida</name>
    <name type="common">Arthrobacter siderocapsulatus</name>
    <dbReference type="NCBI Taxonomy" id="303"/>
    <lineage>
        <taxon>Bacteria</taxon>
        <taxon>Pseudomonadati</taxon>
        <taxon>Pseudomonadota</taxon>
        <taxon>Gammaproteobacteria</taxon>
        <taxon>Pseudomonadales</taxon>
        <taxon>Pseudomonadaceae</taxon>
        <taxon>Pseudomonas</taxon>
    </lineage>
</organism>
<dbReference type="RefSeq" id="WP_177011345.1">
    <property type="nucleotide sequence ID" value="NZ_JACARV010000129.1"/>
</dbReference>
<protein>
    <submittedName>
        <fullName evidence="1">Uncharacterized protein</fullName>
    </submittedName>
</protein>
<comment type="caution">
    <text evidence="1">The sequence shown here is derived from an EMBL/GenBank/DDBJ whole genome shotgun (WGS) entry which is preliminary data.</text>
</comment>
<sequence>MQDLKFTTENINKLLLEHSKEHIIRVLEQQFERPDLISKTRYKDSAGLPWGEWNKVAALIDNFYESELDYDLENQNCNFLTNLGYFAPSKFYKDPNTTIKLITKLSHNQLCSILSRKFNAQKIVSHLLTIENISITPLFGILVALASTGHHLLSAFEEVNLISKILKFLDADSSIEYMLVSKTLTSRMTSLTNTSKPKVSKQSHSIALLVSGQLRGYKRAVPTICKSLGSNKKVDIFVSTWTDPGMTRINPRTLSRAVSDEAREWLLESHPDLSLEELDGEIRKISRGNVNSNQAESLNTLFLGANSLSISIKDDAEYPFNKMSNSEKMYYHNAYWIETLGKEQFRKYDLIVKIRPDLLLKSQDQKFDSIETEPGTVYCEGEGWVFREWGFGMGDQLIFGSPDDILETLTCHEHESLATRLISDVFKSSSPFHGHINCGLVSWLNGKNCKASAIRPAGISDAEKIDLDTVVSAARSILYPQAL</sequence>
<reference evidence="1 2" key="1">
    <citation type="submission" date="2020-04" db="EMBL/GenBank/DDBJ databases">
        <title>Molecular characterization of pseudomonads from Agaricus bisporus reveal novel blotch 2 pathogens in Western Europe.</title>
        <authorList>
            <person name="Taparia T."/>
            <person name="Krijger M."/>
            <person name="Haynes E."/>
            <person name="Elpinstone J.G."/>
            <person name="Noble R."/>
            <person name="Van Der Wolf J."/>
        </authorList>
    </citation>
    <scope>NUCLEOTIDE SEQUENCE [LARGE SCALE GENOMIC DNA]</scope>
    <source>
        <strain evidence="1 2">P7765</strain>
    </source>
</reference>
<accession>A0A7Y8D503</accession>
<proteinExistence type="predicted"/>
<evidence type="ECO:0000313" key="2">
    <source>
        <dbReference type="Proteomes" id="UP000542695"/>
    </source>
</evidence>
<dbReference type="AlphaFoldDB" id="A0A7Y8D503"/>
<dbReference type="EMBL" id="JACARV010000129">
    <property type="protein sequence ID" value="NWC84184.1"/>
    <property type="molecule type" value="Genomic_DNA"/>
</dbReference>
<gene>
    <name evidence="1" type="ORF">HX798_28450</name>
</gene>